<dbReference type="PANTHER" id="PTHR35008">
    <property type="entry name" value="BLL4482 PROTEIN-RELATED"/>
    <property type="match status" value="1"/>
</dbReference>
<dbReference type="AlphaFoldDB" id="A0A511X7E7"/>
<gene>
    <name evidence="7" type="ORF">ANI02nite_07580</name>
</gene>
<protein>
    <recommendedName>
        <fullName evidence="6">Cytochrome c domain-containing protein</fullName>
    </recommendedName>
</protein>
<evidence type="ECO:0000256" key="3">
    <source>
        <dbReference type="ARBA" id="ARBA00023004"/>
    </source>
</evidence>
<proteinExistence type="predicted"/>
<accession>A0A511X7E7</accession>
<keyword evidence="8" id="KW-1185">Reference proteome</keyword>
<dbReference type="InterPro" id="IPR009056">
    <property type="entry name" value="Cyt_c-like_dom"/>
</dbReference>
<evidence type="ECO:0000313" key="8">
    <source>
        <dbReference type="Proteomes" id="UP000321635"/>
    </source>
</evidence>
<dbReference type="PANTHER" id="PTHR35008:SF8">
    <property type="entry name" value="ALCOHOL DEHYDROGENASE CYTOCHROME C SUBUNIT"/>
    <property type="match status" value="1"/>
</dbReference>
<evidence type="ECO:0000256" key="4">
    <source>
        <dbReference type="PROSITE-ProRule" id="PRU00433"/>
    </source>
</evidence>
<dbReference type="GO" id="GO:0046872">
    <property type="term" value="F:metal ion binding"/>
    <property type="evidence" value="ECO:0007669"/>
    <property type="project" value="UniProtKB-KW"/>
</dbReference>
<keyword evidence="2 4" id="KW-0479">Metal-binding</keyword>
<comment type="caution">
    <text evidence="7">The sequence shown here is derived from an EMBL/GenBank/DDBJ whole genome shotgun (WGS) entry which is preliminary data.</text>
</comment>
<reference evidence="7 8" key="1">
    <citation type="submission" date="2019-07" db="EMBL/GenBank/DDBJ databases">
        <title>Whole genome shotgun sequence of Acetobacter nitrogenifigens NBRC 105050.</title>
        <authorList>
            <person name="Hosoyama A."/>
            <person name="Uohara A."/>
            <person name="Ohji S."/>
            <person name="Ichikawa N."/>
        </authorList>
    </citation>
    <scope>NUCLEOTIDE SEQUENCE [LARGE SCALE GENOMIC DNA]</scope>
    <source>
        <strain evidence="7 8">NBRC 105050</strain>
    </source>
</reference>
<dbReference type="Pfam" id="PF00034">
    <property type="entry name" value="Cytochrom_C"/>
    <property type="match status" value="1"/>
</dbReference>
<dbReference type="GO" id="GO:0009055">
    <property type="term" value="F:electron transfer activity"/>
    <property type="evidence" value="ECO:0007669"/>
    <property type="project" value="InterPro"/>
</dbReference>
<dbReference type="SUPFAM" id="SSF46626">
    <property type="entry name" value="Cytochrome c"/>
    <property type="match status" value="1"/>
</dbReference>
<evidence type="ECO:0000256" key="2">
    <source>
        <dbReference type="ARBA" id="ARBA00022723"/>
    </source>
</evidence>
<keyword evidence="5" id="KW-0732">Signal</keyword>
<organism evidence="7 8">
    <name type="scientific">Acetobacter nitrogenifigens DSM 23921 = NBRC 105050</name>
    <dbReference type="NCBI Taxonomy" id="1120919"/>
    <lineage>
        <taxon>Bacteria</taxon>
        <taxon>Pseudomonadati</taxon>
        <taxon>Pseudomonadota</taxon>
        <taxon>Alphaproteobacteria</taxon>
        <taxon>Acetobacterales</taxon>
        <taxon>Acetobacteraceae</taxon>
        <taxon>Acetobacter</taxon>
    </lineage>
</organism>
<dbReference type="InterPro" id="IPR036909">
    <property type="entry name" value="Cyt_c-like_dom_sf"/>
</dbReference>
<evidence type="ECO:0000256" key="5">
    <source>
        <dbReference type="SAM" id="SignalP"/>
    </source>
</evidence>
<dbReference type="RefSeq" id="WP_026396945.1">
    <property type="nucleotide sequence ID" value="NZ_AUBI01000002.1"/>
</dbReference>
<name>A0A511X7E7_9PROT</name>
<dbReference type="STRING" id="1120919.GCA_000429165_00781"/>
<feature type="chain" id="PRO_5021862873" description="Cytochrome c domain-containing protein" evidence="5">
    <location>
        <begin position="23"/>
        <end position="156"/>
    </location>
</feature>
<dbReference type="InterPro" id="IPR051459">
    <property type="entry name" value="Cytochrome_c-type_DH"/>
</dbReference>
<keyword evidence="3 4" id="KW-0408">Iron</keyword>
<feature type="signal peptide" evidence="5">
    <location>
        <begin position="1"/>
        <end position="22"/>
    </location>
</feature>
<sequence length="156" mass="15694">MKFKTLVLCSALTAAATFQAHAARAADGAALYGANCGICHQADGMGVPGQFPTLKGRIGKIAGSPEGKTYVEHVVLNGLTGSITAGGASYAGYMPTFSSQSDDDLAAILTYVASLGGTGATPTFTAAEIKAARATPVAAPALVDERKALDAKHPLP</sequence>
<feature type="domain" description="Cytochrome c" evidence="6">
    <location>
        <begin position="23"/>
        <end position="116"/>
    </location>
</feature>
<dbReference type="PROSITE" id="PS51007">
    <property type="entry name" value="CYTC"/>
    <property type="match status" value="1"/>
</dbReference>
<dbReference type="Gene3D" id="1.10.760.10">
    <property type="entry name" value="Cytochrome c-like domain"/>
    <property type="match status" value="1"/>
</dbReference>
<dbReference type="GO" id="GO:0020037">
    <property type="term" value="F:heme binding"/>
    <property type="evidence" value="ECO:0007669"/>
    <property type="project" value="InterPro"/>
</dbReference>
<evidence type="ECO:0000313" key="7">
    <source>
        <dbReference type="EMBL" id="GEN58874.1"/>
    </source>
</evidence>
<dbReference type="EMBL" id="BJYF01000003">
    <property type="protein sequence ID" value="GEN58874.1"/>
    <property type="molecule type" value="Genomic_DNA"/>
</dbReference>
<keyword evidence="1 4" id="KW-0349">Heme</keyword>
<evidence type="ECO:0000256" key="1">
    <source>
        <dbReference type="ARBA" id="ARBA00022617"/>
    </source>
</evidence>
<dbReference type="Proteomes" id="UP000321635">
    <property type="component" value="Unassembled WGS sequence"/>
</dbReference>
<dbReference type="OrthoDB" id="70223at2"/>
<evidence type="ECO:0000259" key="6">
    <source>
        <dbReference type="PROSITE" id="PS51007"/>
    </source>
</evidence>